<dbReference type="Pfam" id="PF17131">
    <property type="entry name" value="LolA_like"/>
    <property type="match status" value="1"/>
</dbReference>
<protein>
    <submittedName>
        <fullName evidence="3">Outer membrane lipoprotein-sorting protein</fullName>
    </submittedName>
</protein>
<dbReference type="Gene3D" id="2.50.20.10">
    <property type="entry name" value="Lipoprotein localisation LolA/LolB/LppX"/>
    <property type="match status" value="1"/>
</dbReference>
<evidence type="ECO:0000313" key="3">
    <source>
        <dbReference type="EMBL" id="MBT2987699.1"/>
    </source>
</evidence>
<accession>A0A944M7J1</accession>
<evidence type="ECO:0000259" key="2">
    <source>
        <dbReference type="Pfam" id="PF17131"/>
    </source>
</evidence>
<feature type="domain" description="Uncharacterized protein TP-0789" evidence="2">
    <location>
        <begin position="85"/>
        <end position="267"/>
    </location>
</feature>
<dbReference type="CDD" id="cd16329">
    <property type="entry name" value="LolA_like"/>
    <property type="match status" value="1"/>
</dbReference>
<proteinExistence type="predicted"/>
<evidence type="ECO:0000256" key="1">
    <source>
        <dbReference type="SAM" id="SignalP"/>
    </source>
</evidence>
<dbReference type="InterPro" id="IPR033399">
    <property type="entry name" value="TP_0789-like"/>
</dbReference>
<reference evidence="3 4" key="1">
    <citation type="submission" date="2021-05" db="EMBL/GenBank/DDBJ databases">
        <title>Genetic and Functional Diversity in Clade A Lucinid endosymbionts from the Bahamas.</title>
        <authorList>
            <person name="Giani N.M."/>
            <person name="Engel A.S."/>
            <person name="Campbell B.J."/>
        </authorList>
    </citation>
    <scope>NUCLEOTIDE SEQUENCE [LARGE SCALE GENOMIC DNA]</scope>
    <source>
        <strain evidence="3">LUC16012Gg_MoonRockCtena</strain>
    </source>
</reference>
<evidence type="ECO:0000313" key="4">
    <source>
        <dbReference type="Proteomes" id="UP000770889"/>
    </source>
</evidence>
<dbReference type="Proteomes" id="UP000770889">
    <property type="component" value="Unassembled WGS sequence"/>
</dbReference>
<comment type="caution">
    <text evidence="3">The sequence shown here is derived from an EMBL/GenBank/DDBJ whole genome shotgun (WGS) entry which is preliminary data.</text>
</comment>
<sequence length="269" mass="31351">MKLSSFCKGSILSVLLSLSVLSTPLYAESPEEKGLSIAKEMDRRDLGWQDSASSVEMLLHNRAGETSKRQLRIEFLEVPELGLGDKSLVVFDEPRDIKGTAFLTHSKIHKEDDQWLYLPAIKRVKRISSVNKSGPFVGSEFAYEDLISNEVEKYAYRWVIDEACGELQCYVIEQFPVYKNSGYSRQVVWVDKDEYRRMKIEFYDRKEDLLKTLVYENYEQYLGQYWRALRLSMTNHQNGKSTELTFSPYEFQVGLTDNAFSRSRLNRLR</sequence>
<feature type="signal peptide" evidence="1">
    <location>
        <begin position="1"/>
        <end position="27"/>
    </location>
</feature>
<organism evidence="3 4">
    <name type="scientific">Candidatus Thiodiazotropha taylori</name>
    <dbReference type="NCBI Taxonomy" id="2792791"/>
    <lineage>
        <taxon>Bacteria</taxon>
        <taxon>Pseudomonadati</taxon>
        <taxon>Pseudomonadota</taxon>
        <taxon>Gammaproteobacteria</taxon>
        <taxon>Chromatiales</taxon>
        <taxon>Sedimenticolaceae</taxon>
        <taxon>Candidatus Thiodiazotropha</taxon>
    </lineage>
</organism>
<dbReference type="EMBL" id="JAHHGM010000001">
    <property type="protein sequence ID" value="MBT2987699.1"/>
    <property type="molecule type" value="Genomic_DNA"/>
</dbReference>
<gene>
    <name evidence="3" type="ORF">KME65_01935</name>
</gene>
<keyword evidence="3" id="KW-0449">Lipoprotein</keyword>
<name>A0A944M7J1_9GAMM</name>
<feature type="chain" id="PRO_5036958663" evidence="1">
    <location>
        <begin position="28"/>
        <end position="269"/>
    </location>
</feature>
<keyword evidence="1" id="KW-0732">Signal</keyword>
<dbReference type="AlphaFoldDB" id="A0A944M7J1"/>